<dbReference type="PROSITE" id="PS00022">
    <property type="entry name" value="EGF_1"/>
    <property type="match status" value="5"/>
</dbReference>
<dbReference type="GO" id="GO:0005509">
    <property type="term" value="F:calcium ion binding"/>
    <property type="evidence" value="ECO:0007669"/>
    <property type="project" value="InterPro"/>
</dbReference>
<dbReference type="PROSITE" id="PS50026">
    <property type="entry name" value="EGF_3"/>
    <property type="match status" value="5"/>
</dbReference>
<feature type="disulfide bond" evidence="6">
    <location>
        <begin position="229"/>
        <end position="238"/>
    </location>
</feature>
<feature type="disulfide bond" evidence="6">
    <location>
        <begin position="191"/>
        <end position="200"/>
    </location>
</feature>
<dbReference type="InterPro" id="IPR009030">
    <property type="entry name" value="Growth_fac_rcpt_cys_sf"/>
</dbReference>
<dbReference type="AlphaFoldDB" id="A0A085M1Q9"/>
<dbReference type="SMART" id="SM00179">
    <property type="entry name" value="EGF_CA"/>
    <property type="match status" value="2"/>
</dbReference>
<dbReference type="InterPro" id="IPR000859">
    <property type="entry name" value="CUB_dom"/>
</dbReference>
<dbReference type="Pfam" id="PF00431">
    <property type="entry name" value="CUB"/>
    <property type="match status" value="1"/>
</dbReference>
<feature type="domain" description="CUB" evidence="8">
    <location>
        <begin position="468"/>
        <end position="569"/>
    </location>
</feature>
<dbReference type="FunFam" id="2.10.25.10:FF:000255">
    <property type="entry name" value="Sushi, nidogen and EGF-like domains 1"/>
    <property type="match status" value="1"/>
</dbReference>
<dbReference type="InterPro" id="IPR003645">
    <property type="entry name" value="Fol_N"/>
</dbReference>
<dbReference type="InterPro" id="IPR001881">
    <property type="entry name" value="EGF-like_Ca-bd_dom"/>
</dbReference>
<dbReference type="PROSITE" id="PS01186">
    <property type="entry name" value="EGF_2"/>
    <property type="match status" value="2"/>
</dbReference>
<evidence type="ECO:0000256" key="2">
    <source>
        <dbReference type="ARBA" id="ARBA00022729"/>
    </source>
</evidence>
<dbReference type="PROSITE" id="PS01180">
    <property type="entry name" value="CUB"/>
    <property type="match status" value="1"/>
</dbReference>
<keyword evidence="2 7" id="KW-0732">Signal</keyword>
<dbReference type="GO" id="GO:0016020">
    <property type="term" value="C:membrane"/>
    <property type="evidence" value="ECO:0007669"/>
    <property type="project" value="UniProtKB-SubCell"/>
</dbReference>
<feature type="domain" description="EGF-like" evidence="9">
    <location>
        <begin position="428"/>
        <end position="464"/>
    </location>
</feature>
<dbReference type="Gene3D" id="2.10.25.10">
    <property type="entry name" value="Laminin"/>
    <property type="match status" value="4"/>
</dbReference>
<proteinExistence type="predicted"/>
<evidence type="ECO:0000313" key="11">
    <source>
        <dbReference type="Proteomes" id="UP000030764"/>
    </source>
</evidence>
<evidence type="ECO:0000313" key="10">
    <source>
        <dbReference type="EMBL" id="KFD51155.1"/>
    </source>
</evidence>
<keyword evidence="11" id="KW-1185">Reference proteome</keyword>
<dbReference type="Gene3D" id="2.60.120.290">
    <property type="entry name" value="Spermadhesin, CUB domain"/>
    <property type="match status" value="2"/>
</dbReference>
<accession>A0A085M1Q9</accession>
<dbReference type="Pfam" id="PF00008">
    <property type="entry name" value="EGF"/>
    <property type="match status" value="1"/>
</dbReference>
<dbReference type="InterPro" id="IPR000742">
    <property type="entry name" value="EGF"/>
</dbReference>
<evidence type="ECO:0000256" key="6">
    <source>
        <dbReference type="PROSITE-ProRule" id="PRU00076"/>
    </source>
</evidence>
<evidence type="ECO:0000259" key="9">
    <source>
        <dbReference type="PROSITE" id="PS50026"/>
    </source>
</evidence>
<keyword evidence="3" id="KW-0677">Repeat</keyword>
<evidence type="ECO:0000256" key="7">
    <source>
        <dbReference type="SAM" id="SignalP"/>
    </source>
</evidence>
<sequence length="569" mass="63317">MLSATLSMIDLALIGLCNSTLTTNEGHFFLPSAEIYKRFKGDICIWRIHPEKNKQIELSISVGGNVTGEDYYVEIYDSFDQVDKHMIAKISDRNGGTFSISNTASVKMLIPSQEVLKFSAFYKTEDIVHCDTLNCPTNSSCKMKDSVVFCACDDGHTNDRGSCSNVTCRDFVCQNGGKCNYDKFFGASCICRANFSGTHCEKDDLCDVHPCHPTGGACFHEHGQPICVCHPGFTGEFCSEKFPAFRCGGLVDEFPYGITLATNNQNGPCEWHLRPSSQRHVILINLDRIDFGPDCLNGELVILDMWKNVLLRLCKIPLENPLTHWRQPIIVKFEATTSSIARVAARIFLGENLCENATIQCPEHSECHFNTTTTFCLCDNNYTGDNCNQKIEPCANVNCHNGSCVSTEDQKTKCVCKPQFSGTYCEEELNACMSQPCQNGGTCYKSSYGYQCLCTKGYYGKNCQKEFCKYHLKGSSGVITSARFPNKYANNLACSWKITAPSHHFISLRISEMDIEGVPGKCSYDSLKIYDGENSGAELLLRFIANPAPLLLHDVFPVHAAERMNILFP</sequence>
<evidence type="ECO:0008006" key="12">
    <source>
        <dbReference type="Google" id="ProtNLM"/>
    </source>
</evidence>
<dbReference type="SMART" id="SM00274">
    <property type="entry name" value="FOLN"/>
    <property type="match status" value="3"/>
</dbReference>
<feature type="disulfide bond" evidence="6">
    <location>
        <begin position="394"/>
        <end position="404"/>
    </location>
</feature>
<feature type="domain" description="EGF-like" evidence="9">
    <location>
        <begin position="164"/>
        <end position="201"/>
    </location>
</feature>
<feature type="signal peptide" evidence="7">
    <location>
        <begin position="1"/>
        <end position="19"/>
    </location>
</feature>
<dbReference type="SMART" id="SM00181">
    <property type="entry name" value="EGF"/>
    <property type="match status" value="6"/>
</dbReference>
<dbReference type="InterPro" id="IPR051022">
    <property type="entry name" value="Notch_Cell-Fate_Det"/>
</dbReference>
<dbReference type="PANTHER" id="PTHR24049">
    <property type="entry name" value="CRUMBS FAMILY MEMBER"/>
    <property type="match status" value="1"/>
</dbReference>
<dbReference type="SUPFAM" id="SSF57196">
    <property type="entry name" value="EGF/Laminin"/>
    <property type="match status" value="3"/>
</dbReference>
<feature type="disulfide bond" evidence="6">
    <location>
        <begin position="378"/>
        <end position="387"/>
    </location>
</feature>
<evidence type="ECO:0000256" key="4">
    <source>
        <dbReference type="ARBA" id="ARBA00023157"/>
    </source>
</evidence>
<feature type="domain" description="EGF-like" evidence="9">
    <location>
        <begin position="390"/>
        <end position="426"/>
    </location>
</feature>
<reference evidence="10 11" key="1">
    <citation type="journal article" date="2014" name="Nat. Genet.">
        <title>Genome and transcriptome of the porcine whipworm Trichuris suis.</title>
        <authorList>
            <person name="Jex A.R."/>
            <person name="Nejsum P."/>
            <person name="Schwarz E.M."/>
            <person name="Hu L."/>
            <person name="Young N.D."/>
            <person name="Hall R.S."/>
            <person name="Korhonen P.K."/>
            <person name="Liao S."/>
            <person name="Thamsborg S."/>
            <person name="Xia J."/>
            <person name="Xu P."/>
            <person name="Wang S."/>
            <person name="Scheerlinck J.P."/>
            <person name="Hofmann A."/>
            <person name="Sternberg P.W."/>
            <person name="Wang J."/>
            <person name="Gasser R.B."/>
        </authorList>
    </citation>
    <scope>NUCLEOTIDE SEQUENCE [LARGE SCALE GENOMIC DNA]</scope>
    <source>
        <strain evidence="10">DCEP-RM93M</strain>
    </source>
</reference>
<evidence type="ECO:0000259" key="8">
    <source>
        <dbReference type="PROSITE" id="PS01180"/>
    </source>
</evidence>
<evidence type="ECO:0000256" key="5">
    <source>
        <dbReference type="ARBA" id="ARBA00023180"/>
    </source>
</evidence>
<name>A0A085M1Q9_9BILA</name>
<dbReference type="CDD" id="cd00054">
    <property type="entry name" value="EGF_CA"/>
    <property type="match status" value="1"/>
</dbReference>
<keyword evidence="1 6" id="KW-0245">EGF-like domain</keyword>
<evidence type="ECO:0000256" key="1">
    <source>
        <dbReference type="ARBA" id="ARBA00022536"/>
    </source>
</evidence>
<keyword evidence="5" id="KW-0325">Glycoprotein</keyword>
<dbReference type="SMART" id="SM00042">
    <property type="entry name" value="CUB"/>
    <property type="match status" value="2"/>
</dbReference>
<feature type="domain" description="EGF-like" evidence="9">
    <location>
        <begin position="350"/>
        <end position="388"/>
    </location>
</feature>
<dbReference type="SUPFAM" id="SSF49854">
    <property type="entry name" value="Spermadhesin, CUB domain"/>
    <property type="match status" value="2"/>
</dbReference>
<feature type="domain" description="EGF-like" evidence="9">
    <location>
        <begin position="202"/>
        <end position="239"/>
    </location>
</feature>
<gene>
    <name evidence="10" type="ORF">M513_07919</name>
</gene>
<evidence type="ECO:0000256" key="3">
    <source>
        <dbReference type="ARBA" id="ARBA00022737"/>
    </source>
</evidence>
<organism evidence="10 11">
    <name type="scientific">Trichuris suis</name>
    <name type="common">pig whipworm</name>
    <dbReference type="NCBI Taxonomy" id="68888"/>
    <lineage>
        <taxon>Eukaryota</taxon>
        <taxon>Metazoa</taxon>
        <taxon>Ecdysozoa</taxon>
        <taxon>Nematoda</taxon>
        <taxon>Enoplea</taxon>
        <taxon>Dorylaimia</taxon>
        <taxon>Trichinellida</taxon>
        <taxon>Trichuridae</taxon>
        <taxon>Trichuris</taxon>
    </lineage>
</organism>
<dbReference type="EMBL" id="KL363242">
    <property type="protein sequence ID" value="KFD51155.1"/>
    <property type="molecule type" value="Genomic_DNA"/>
</dbReference>
<feature type="chain" id="PRO_5001795007" description="EGF-like domain protein" evidence="7">
    <location>
        <begin position="20"/>
        <end position="569"/>
    </location>
</feature>
<feature type="disulfide bond" evidence="6">
    <location>
        <begin position="454"/>
        <end position="463"/>
    </location>
</feature>
<dbReference type="InterPro" id="IPR035914">
    <property type="entry name" value="Sperma_CUB_dom_sf"/>
</dbReference>
<protein>
    <recommendedName>
        <fullName evidence="12">EGF-like domain protein</fullName>
    </recommendedName>
</protein>
<comment type="caution">
    <text evidence="6">Lacks conserved residue(s) required for the propagation of feature annotation.</text>
</comment>
<feature type="disulfide bond" evidence="6">
    <location>
        <begin position="416"/>
        <end position="425"/>
    </location>
</feature>
<dbReference type="SUPFAM" id="SSF57184">
    <property type="entry name" value="Growth factor receptor domain"/>
    <property type="match status" value="1"/>
</dbReference>
<dbReference type="Proteomes" id="UP000030764">
    <property type="component" value="Unassembled WGS sequence"/>
</dbReference>
<dbReference type="CDD" id="cd00041">
    <property type="entry name" value="CUB"/>
    <property type="match status" value="1"/>
</dbReference>
<keyword evidence="4 6" id="KW-1015">Disulfide bond</keyword>